<sequence length="238" mass="25674">MTPLHHAFVLKGWSLDKNPPSEVKAAVEAIIEVLGQEAVTVVSTVVQLPPLPDSVESSETPCQPEADEPEAVAADPADDEPEPTPVASEPARDVQPRKKRNFSPEARAAASERMRAMQAKKRAEKEGKSSEEHSVPAPPLPAPVKPYAPVPYEKLASDHSGYAGKRDPGQPLTDDDWPDIKARLTKSPDRRAIAGDYDVELDDLNFFISSCQRREGKSPGEALAPSSSGASGAVRRTW</sequence>
<dbReference type="EMBL" id="JAGKQQ010000001">
    <property type="protein sequence ID" value="MBP3955430.1"/>
    <property type="molecule type" value="Genomic_DNA"/>
</dbReference>
<feature type="compositionally biased region" description="Low complexity" evidence="1">
    <location>
        <begin position="219"/>
        <end position="238"/>
    </location>
</feature>
<gene>
    <name evidence="2" type="ORF">J8F10_09065</name>
</gene>
<name>A0ABS5BQ43_9BACT</name>
<protein>
    <submittedName>
        <fullName evidence="2">Uncharacterized protein</fullName>
    </submittedName>
</protein>
<feature type="compositionally biased region" description="Pro residues" evidence="1">
    <location>
        <begin position="136"/>
        <end position="149"/>
    </location>
</feature>
<keyword evidence="3" id="KW-1185">Reference proteome</keyword>
<feature type="region of interest" description="Disordered" evidence="1">
    <location>
        <begin position="213"/>
        <end position="238"/>
    </location>
</feature>
<dbReference type="Proteomes" id="UP000676565">
    <property type="component" value="Unassembled WGS sequence"/>
</dbReference>
<accession>A0ABS5BQ43</accession>
<reference evidence="2 3" key="1">
    <citation type="submission" date="2021-04" db="EMBL/GenBank/DDBJ databases">
        <authorList>
            <person name="Ivanova A."/>
        </authorList>
    </citation>
    <scope>NUCLEOTIDE SEQUENCE [LARGE SCALE GENOMIC DNA]</scope>
    <source>
        <strain evidence="2 3">G18</strain>
    </source>
</reference>
<evidence type="ECO:0000313" key="3">
    <source>
        <dbReference type="Proteomes" id="UP000676565"/>
    </source>
</evidence>
<evidence type="ECO:0000256" key="1">
    <source>
        <dbReference type="SAM" id="MobiDB-lite"/>
    </source>
</evidence>
<organism evidence="2 3">
    <name type="scientific">Gemmata palustris</name>
    <dbReference type="NCBI Taxonomy" id="2822762"/>
    <lineage>
        <taxon>Bacteria</taxon>
        <taxon>Pseudomonadati</taxon>
        <taxon>Planctomycetota</taxon>
        <taxon>Planctomycetia</taxon>
        <taxon>Gemmatales</taxon>
        <taxon>Gemmataceae</taxon>
        <taxon>Gemmata</taxon>
    </lineage>
</organism>
<evidence type="ECO:0000313" key="2">
    <source>
        <dbReference type="EMBL" id="MBP3955430.1"/>
    </source>
</evidence>
<proteinExistence type="predicted"/>
<comment type="caution">
    <text evidence="2">The sequence shown here is derived from an EMBL/GenBank/DDBJ whole genome shotgun (WGS) entry which is preliminary data.</text>
</comment>
<feature type="region of interest" description="Disordered" evidence="1">
    <location>
        <begin position="50"/>
        <end position="180"/>
    </location>
</feature>
<dbReference type="RefSeq" id="WP_210653507.1">
    <property type="nucleotide sequence ID" value="NZ_JAGKQQ010000001.1"/>
</dbReference>
<feature type="compositionally biased region" description="Acidic residues" evidence="1">
    <location>
        <begin position="65"/>
        <end position="82"/>
    </location>
</feature>
<feature type="compositionally biased region" description="Basic and acidic residues" evidence="1">
    <location>
        <begin position="110"/>
        <end position="134"/>
    </location>
</feature>